<comment type="similarity">
    <text evidence="1">Belongs to the ATP-dependent AMP-binding enzyme family.</text>
</comment>
<dbReference type="PROSITE" id="PS00455">
    <property type="entry name" value="AMP_BINDING"/>
    <property type="match status" value="1"/>
</dbReference>
<dbReference type="InterPro" id="IPR025110">
    <property type="entry name" value="AMP-bd_C"/>
</dbReference>
<dbReference type="GO" id="GO:0031956">
    <property type="term" value="F:medium-chain fatty acid-CoA ligase activity"/>
    <property type="evidence" value="ECO:0007669"/>
    <property type="project" value="TreeGrafter"/>
</dbReference>
<keyword evidence="2" id="KW-0436">Ligase</keyword>
<organism evidence="5 6">
    <name type="scientific">Alloalcanivorax xenomutans</name>
    <dbReference type="NCBI Taxonomy" id="1094342"/>
    <lineage>
        <taxon>Bacteria</taxon>
        <taxon>Pseudomonadati</taxon>
        <taxon>Pseudomonadota</taxon>
        <taxon>Gammaproteobacteria</taxon>
        <taxon>Oceanospirillales</taxon>
        <taxon>Alcanivoracaceae</taxon>
        <taxon>Alloalcanivorax</taxon>
    </lineage>
</organism>
<dbReference type="Gene3D" id="3.40.50.12780">
    <property type="entry name" value="N-terminal domain of ligase-like"/>
    <property type="match status" value="1"/>
</dbReference>
<accession>A0A9Q3ZHS9</accession>
<evidence type="ECO:0000313" key="5">
    <source>
        <dbReference type="EMBL" id="MCE7509537.1"/>
    </source>
</evidence>
<protein>
    <submittedName>
        <fullName evidence="5">AMP-binding protein</fullName>
    </submittedName>
</protein>
<keyword evidence="6" id="KW-1185">Reference proteome</keyword>
<dbReference type="GO" id="GO:0006631">
    <property type="term" value="P:fatty acid metabolic process"/>
    <property type="evidence" value="ECO:0007669"/>
    <property type="project" value="TreeGrafter"/>
</dbReference>
<evidence type="ECO:0000259" key="3">
    <source>
        <dbReference type="Pfam" id="PF00501"/>
    </source>
</evidence>
<dbReference type="Pfam" id="PF13193">
    <property type="entry name" value="AMP-binding_C"/>
    <property type="match status" value="1"/>
</dbReference>
<sequence length="592" mass="62459">MSQAIPHDDTEAAKLLEQAPSPLALLRRTAARRPDHPALIYLRDASDPQPATLTYGQLLEEVETLCRALKARGVSQGDGIPILLPLVPQAVSSLIAALTVGIAFPVNLLLSPEALAAQFKLARAREVIVMGPHPALDVRERVGAAIELLAREINLVEVALGEPTSDSFSWARLLAAGNTDSPVEDFPEAPAALVHTGGTTGAPKLAELTQRNLAAGAIMAASALGWRENDRILTGLPLFHVGGSVDMLLSGIAAGATLMFPTALGLRNPEVISRFWPLVDETRATLVGGVPTMLSAMVSSPRAGSTLSTLRGFVTGGSPLPAELKRKVEEFSGKPVCQLYGQTETAGITTAQSADGSYHPIRGGRPIPMMKVAIGGPNGSFQPGDTGEVFVSGPNVFLGYRTNDGIQGGPADGWISTGDLGEVTEDGDLRLVGRSKEIIIRSGHNIDPLLIEEVAMAHPAVAQAAAVAMPDAYAGELPVLYVALTPGAQVSPEELIAHTGERIAEPPARPKHAFILEEMPLTPVGKIARYKLKQMATEHQVGRALSSIDTLEKVTCQDNGARQVGLYWKQKPTSEQRKLAATVLADLGLDQV</sequence>
<dbReference type="Gene3D" id="3.30.300.30">
    <property type="match status" value="1"/>
</dbReference>
<dbReference type="PANTHER" id="PTHR43201:SF5">
    <property type="entry name" value="MEDIUM-CHAIN ACYL-COA LIGASE ACSF2, MITOCHONDRIAL"/>
    <property type="match status" value="1"/>
</dbReference>
<feature type="domain" description="AMP-binding enzyme C-terminal" evidence="4">
    <location>
        <begin position="451"/>
        <end position="526"/>
    </location>
</feature>
<dbReference type="EMBL" id="JAJVKT010000015">
    <property type="protein sequence ID" value="MCE7509537.1"/>
    <property type="molecule type" value="Genomic_DNA"/>
</dbReference>
<evidence type="ECO:0000256" key="1">
    <source>
        <dbReference type="ARBA" id="ARBA00006432"/>
    </source>
</evidence>
<dbReference type="AlphaFoldDB" id="A0A9Q3ZHS9"/>
<evidence type="ECO:0000313" key="6">
    <source>
        <dbReference type="Proteomes" id="UP001107961"/>
    </source>
</evidence>
<evidence type="ECO:0000256" key="2">
    <source>
        <dbReference type="ARBA" id="ARBA00022598"/>
    </source>
</evidence>
<dbReference type="InterPro" id="IPR020845">
    <property type="entry name" value="AMP-binding_CS"/>
</dbReference>
<dbReference type="PANTHER" id="PTHR43201">
    <property type="entry name" value="ACYL-COA SYNTHETASE"/>
    <property type="match status" value="1"/>
</dbReference>
<reference evidence="5" key="1">
    <citation type="submission" date="2022-01" db="EMBL/GenBank/DDBJ databases">
        <authorList>
            <person name="Karlyshev A.V."/>
            <person name="Jaspars M."/>
        </authorList>
    </citation>
    <scope>NUCLEOTIDE SEQUENCE</scope>
    <source>
        <strain evidence="5">AGSA3-2</strain>
    </source>
</reference>
<dbReference type="InterPro" id="IPR000873">
    <property type="entry name" value="AMP-dep_synth/lig_dom"/>
</dbReference>
<dbReference type="Proteomes" id="UP001107961">
    <property type="component" value="Unassembled WGS sequence"/>
</dbReference>
<name>A0A9Q3ZHS9_9GAMM</name>
<dbReference type="InterPro" id="IPR042099">
    <property type="entry name" value="ANL_N_sf"/>
</dbReference>
<dbReference type="InterPro" id="IPR045851">
    <property type="entry name" value="AMP-bd_C_sf"/>
</dbReference>
<dbReference type="Pfam" id="PF00501">
    <property type="entry name" value="AMP-binding"/>
    <property type="match status" value="1"/>
</dbReference>
<proteinExistence type="inferred from homology"/>
<comment type="caution">
    <text evidence="5">The sequence shown here is derived from an EMBL/GenBank/DDBJ whole genome shotgun (WGS) entry which is preliminary data.</text>
</comment>
<dbReference type="RefSeq" id="WP_080531258.1">
    <property type="nucleotide sequence ID" value="NZ_CP012331.1"/>
</dbReference>
<dbReference type="SUPFAM" id="SSF56801">
    <property type="entry name" value="Acetyl-CoA synthetase-like"/>
    <property type="match status" value="1"/>
</dbReference>
<feature type="domain" description="AMP-dependent synthetase/ligase" evidence="3">
    <location>
        <begin position="26"/>
        <end position="400"/>
    </location>
</feature>
<dbReference type="KEGG" id="axe:P40_14490"/>
<gene>
    <name evidence="5" type="ORF">LZG35_12875</name>
</gene>
<evidence type="ECO:0000259" key="4">
    <source>
        <dbReference type="Pfam" id="PF13193"/>
    </source>
</evidence>